<dbReference type="OrthoDB" id="5313204at2759"/>
<organism evidence="2 3">
    <name type="scientific">Ophiobolus disseminans</name>
    <dbReference type="NCBI Taxonomy" id="1469910"/>
    <lineage>
        <taxon>Eukaryota</taxon>
        <taxon>Fungi</taxon>
        <taxon>Dikarya</taxon>
        <taxon>Ascomycota</taxon>
        <taxon>Pezizomycotina</taxon>
        <taxon>Dothideomycetes</taxon>
        <taxon>Pleosporomycetidae</taxon>
        <taxon>Pleosporales</taxon>
        <taxon>Pleosporineae</taxon>
        <taxon>Phaeosphaeriaceae</taxon>
        <taxon>Ophiobolus</taxon>
    </lineage>
</organism>
<dbReference type="AlphaFoldDB" id="A0A6A7AB09"/>
<accession>A0A6A7AB09</accession>
<dbReference type="EMBL" id="MU006220">
    <property type="protein sequence ID" value="KAF2829867.1"/>
    <property type="molecule type" value="Genomic_DNA"/>
</dbReference>
<sequence length="137" mass="14916">MDKIKEKLHIGSSRRKSQPENDATLGSSTTSGHGVGTIEENRDSIDSELASMPPHERVAYLQEFDHSDKHDTPKKGGLIEKLIARGNKRTEEQLERETREREQREASHKQATHAAVGPGAGASAHSAAGPTTDATLR</sequence>
<evidence type="ECO:0000313" key="3">
    <source>
        <dbReference type="Proteomes" id="UP000799424"/>
    </source>
</evidence>
<name>A0A6A7AB09_9PLEO</name>
<feature type="compositionally biased region" description="Low complexity" evidence="1">
    <location>
        <begin position="113"/>
        <end position="130"/>
    </location>
</feature>
<feature type="region of interest" description="Disordered" evidence="1">
    <location>
        <begin position="1"/>
        <end position="137"/>
    </location>
</feature>
<proteinExistence type="predicted"/>
<evidence type="ECO:0000313" key="2">
    <source>
        <dbReference type="EMBL" id="KAF2829867.1"/>
    </source>
</evidence>
<gene>
    <name evidence="2" type="ORF">CC86DRAFT_367785</name>
</gene>
<dbReference type="Proteomes" id="UP000799424">
    <property type="component" value="Unassembled WGS sequence"/>
</dbReference>
<evidence type="ECO:0000256" key="1">
    <source>
        <dbReference type="SAM" id="MobiDB-lite"/>
    </source>
</evidence>
<feature type="compositionally biased region" description="Basic and acidic residues" evidence="1">
    <location>
        <begin position="88"/>
        <end position="108"/>
    </location>
</feature>
<keyword evidence="3" id="KW-1185">Reference proteome</keyword>
<reference evidence="2" key="1">
    <citation type="journal article" date="2020" name="Stud. Mycol.">
        <title>101 Dothideomycetes genomes: a test case for predicting lifestyles and emergence of pathogens.</title>
        <authorList>
            <person name="Haridas S."/>
            <person name="Albert R."/>
            <person name="Binder M."/>
            <person name="Bloem J."/>
            <person name="Labutti K."/>
            <person name="Salamov A."/>
            <person name="Andreopoulos B."/>
            <person name="Baker S."/>
            <person name="Barry K."/>
            <person name="Bills G."/>
            <person name="Bluhm B."/>
            <person name="Cannon C."/>
            <person name="Castanera R."/>
            <person name="Culley D."/>
            <person name="Daum C."/>
            <person name="Ezra D."/>
            <person name="Gonzalez J."/>
            <person name="Henrissat B."/>
            <person name="Kuo A."/>
            <person name="Liang C."/>
            <person name="Lipzen A."/>
            <person name="Lutzoni F."/>
            <person name="Magnuson J."/>
            <person name="Mondo S."/>
            <person name="Nolan M."/>
            <person name="Ohm R."/>
            <person name="Pangilinan J."/>
            <person name="Park H.-J."/>
            <person name="Ramirez L."/>
            <person name="Alfaro M."/>
            <person name="Sun H."/>
            <person name="Tritt A."/>
            <person name="Yoshinaga Y."/>
            <person name="Zwiers L.-H."/>
            <person name="Turgeon B."/>
            <person name="Goodwin S."/>
            <person name="Spatafora J."/>
            <person name="Crous P."/>
            <person name="Grigoriev I."/>
        </authorList>
    </citation>
    <scope>NUCLEOTIDE SEQUENCE</scope>
    <source>
        <strain evidence="2">CBS 113818</strain>
    </source>
</reference>
<protein>
    <submittedName>
        <fullName evidence="2">Uncharacterized protein</fullName>
    </submittedName>
</protein>
<feature type="compositionally biased region" description="Basic and acidic residues" evidence="1">
    <location>
        <begin position="54"/>
        <end position="78"/>
    </location>
</feature>